<gene>
    <name evidence="3" type="ORF">Aru02nite_67830</name>
</gene>
<feature type="domain" description="Serpin" evidence="2">
    <location>
        <begin position="55"/>
        <end position="401"/>
    </location>
</feature>
<dbReference type="PANTHER" id="PTHR11461">
    <property type="entry name" value="SERINE PROTEASE INHIBITOR, SERPIN"/>
    <property type="match status" value="1"/>
</dbReference>
<keyword evidence="3" id="KW-0378">Hydrolase</keyword>
<evidence type="ECO:0000313" key="4">
    <source>
        <dbReference type="Proteomes" id="UP000612808"/>
    </source>
</evidence>
<name>A0A8J3JFU3_9ACTN</name>
<dbReference type="PANTHER" id="PTHR11461:SF211">
    <property type="entry name" value="GH10112P-RELATED"/>
    <property type="match status" value="1"/>
</dbReference>
<evidence type="ECO:0000259" key="2">
    <source>
        <dbReference type="SMART" id="SM00093"/>
    </source>
</evidence>
<evidence type="ECO:0000256" key="1">
    <source>
        <dbReference type="RuleBase" id="RU000411"/>
    </source>
</evidence>
<dbReference type="InterPro" id="IPR042178">
    <property type="entry name" value="Serpin_sf_1"/>
</dbReference>
<dbReference type="Pfam" id="PF00079">
    <property type="entry name" value="Serpin"/>
    <property type="match status" value="1"/>
</dbReference>
<dbReference type="SMART" id="SM00093">
    <property type="entry name" value="SERPIN"/>
    <property type="match status" value="1"/>
</dbReference>
<dbReference type="GO" id="GO:0008233">
    <property type="term" value="F:peptidase activity"/>
    <property type="evidence" value="ECO:0007669"/>
    <property type="project" value="UniProtKB-KW"/>
</dbReference>
<dbReference type="SUPFAM" id="SSF56574">
    <property type="entry name" value="Serpins"/>
    <property type="match status" value="1"/>
</dbReference>
<dbReference type="Gene3D" id="3.30.497.10">
    <property type="entry name" value="Antithrombin, subunit I, domain 2"/>
    <property type="match status" value="1"/>
</dbReference>
<dbReference type="Gene3D" id="2.10.310.10">
    <property type="entry name" value="Serpins superfamily"/>
    <property type="match status" value="1"/>
</dbReference>
<organism evidence="3 4">
    <name type="scientific">Actinocatenispora rupis</name>
    <dbReference type="NCBI Taxonomy" id="519421"/>
    <lineage>
        <taxon>Bacteria</taxon>
        <taxon>Bacillati</taxon>
        <taxon>Actinomycetota</taxon>
        <taxon>Actinomycetes</taxon>
        <taxon>Micromonosporales</taxon>
        <taxon>Micromonosporaceae</taxon>
        <taxon>Actinocatenispora</taxon>
    </lineage>
</organism>
<evidence type="ECO:0000313" key="3">
    <source>
        <dbReference type="EMBL" id="GID15894.1"/>
    </source>
</evidence>
<dbReference type="InterPro" id="IPR000215">
    <property type="entry name" value="Serpin_fam"/>
</dbReference>
<dbReference type="Proteomes" id="UP000612808">
    <property type="component" value="Unassembled WGS sequence"/>
</dbReference>
<dbReference type="GO" id="GO:0006508">
    <property type="term" value="P:proteolysis"/>
    <property type="evidence" value="ECO:0007669"/>
    <property type="project" value="UniProtKB-KW"/>
</dbReference>
<dbReference type="InterPro" id="IPR036186">
    <property type="entry name" value="Serpin_sf"/>
</dbReference>
<reference evidence="3" key="1">
    <citation type="submission" date="2021-01" db="EMBL/GenBank/DDBJ databases">
        <title>Whole genome shotgun sequence of Actinocatenispora rupis NBRC 107355.</title>
        <authorList>
            <person name="Komaki H."/>
            <person name="Tamura T."/>
        </authorList>
    </citation>
    <scope>NUCLEOTIDE SEQUENCE</scope>
    <source>
        <strain evidence="3">NBRC 107355</strain>
    </source>
</reference>
<dbReference type="AlphaFoldDB" id="A0A8J3JFU3"/>
<comment type="caution">
    <text evidence="3">The sequence shown here is derived from an EMBL/GenBank/DDBJ whole genome shotgun (WGS) entry which is preliminary data.</text>
</comment>
<dbReference type="GO" id="GO:0005615">
    <property type="term" value="C:extracellular space"/>
    <property type="evidence" value="ECO:0007669"/>
    <property type="project" value="InterPro"/>
</dbReference>
<dbReference type="InterPro" id="IPR042185">
    <property type="entry name" value="Serpin_sf_2"/>
</dbReference>
<comment type="similarity">
    <text evidence="1">Belongs to the serpin family.</text>
</comment>
<dbReference type="InterPro" id="IPR023796">
    <property type="entry name" value="Serpin_dom"/>
</dbReference>
<dbReference type="EMBL" id="BOMB01000049">
    <property type="protein sequence ID" value="GID15894.1"/>
    <property type="molecule type" value="Genomic_DNA"/>
</dbReference>
<sequence length="403" mass="41798">MRAAFAGLIAVVLLAGGLTGSVRYRPGAPLLRGEPQPVGDVRGVGTGAADTRFGLSLLAALTAREHGNVVLSPASVAAGLGMAYQGARGATATALAHGLCLPATGNALLAGLRDRTARLRALPEVAASDTVWVDPNERTAPGYLDRLATGYDAGVRQVPLRDDPAGSADTVNETVSAQTRGEVPHLVDAGQLRDLGWLLTDAVYLNAKWATPFDPDDTATGPFHAPGGEVTAHYLTARTSVAYARRAGWTAVALPYRGKRVEMVALLPDGAATVPSAATLGALSAALTPTRIDLSLPKVDLDYATDLRDPLRRLGMGPAFDDGADFSGIAPNAGPIAFVAHRATLHVAEKGTVAAAATAVGITDTAAPVETLPVRFDRPYLMLVRDTRTGEPLFLSRVTNPSR</sequence>
<keyword evidence="4" id="KW-1185">Reference proteome</keyword>
<keyword evidence="3" id="KW-0645">Protease</keyword>
<proteinExistence type="inferred from homology"/>
<protein>
    <submittedName>
        <fullName evidence="3">Serine protease</fullName>
    </submittedName>
</protein>
<accession>A0A8J3JFU3</accession>
<dbReference type="Gene3D" id="2.30.39.10">
    <property type="entry name" value="Alpha-1-antitrypsin, domain 1"/>
    <property type="match status" value="1"/>
</dbReference>
<dbReference type="GO" id="GO:0004867">
    <property type="term" value="F:serine-type endopeptidase inhibitor activity"/>
    <property type="evidence" value="ECO:0007669"/>
    <property type="project" value="InterPro"/>
</dbReference>